<dbReference type="Proteomes" id="UP000216998">
    <property type="component" value="Unassembled WGS sequence"/>
</dbReference>
<dbReference type="EMBL" id="NOXU01000023">
    <property type="protein sequence ID" value="OYQ36240.1"/>
    <property type="molecule type" value="Genomic_DNA"/>
</dbReference>
<reference evidence="1 2" key="1">
    <citation type="submission" date="2017-07" db="EMBL/GenBank/DDBJ databases">
        <title>Niveispirillum cyanobacteriorum sp. nov., isolated from cyanobacterial aggregates in a eutrophic lake.</title>
        <authorList>
            <person name="Cai H."/>
        </authorList>
    </citation>
    <scope>NUCLEOTIDE SEQUENCE [LARGE SCALE GENOMIC DNA]</scope>
    <source>
        <strain evidence="2">TH1-14</strain>
    </source>
</reference>
<organism evidence="1 2">
    <name type="scientific">Niveispirillum lacus</name>
    <dbReference type="NCBI Taxonomy" id="1981099"/>
    <lineage>
        <taxon>Bacteria</taxon>
        <taxon>Pseudomonadati</taxon>
        <taxon>Pseudomonadota</taxon>
        <taxon>Alphaproteobacteria</taxon>
        <taxon>Rhodospirillales</taxon>
        <taxon>Azospirillaceae</taxon>
        <taxon>Niveispirillum</taxon>
    </lineage>
</organism>
<keyword evidence="2" id="KW-1185">Reference proteome</keyword>
<proteinExistence type="predicted"/>
<dbReference type="OrthoDB" id="7840117at2"/>
<gene>
    <name evidence="1" type="ORF">CHU95_05480</name>
</gene>
<sequence>MLSEKELYNLLVEYGLDMAGPLVSQPAKDNSYIAFIKIKVDKKGQKSPGSRALSQVANLVAERGYILSFVTVDEDGNDFDGSLKSILFAKFGDSIRNSFASFTNQQTEVWIEPKAHLSPQEKSRIQFAISEFSALIGFELVGVSFTDSENTPTPTAILSVLRTKAPCSAEALRTFLKERGLTVPNVVWLNHALDRMRKAELVVRSKNGDFFVSFSGLSRLGTAKSRQSPDILRALDFAKRRA</sequence>
<dbReference type="AlphaFoldDB" id="A0A255Z6I0"/>
<evidence type="ECO:0000313" key="2">
    <source>
        <dbReference type="Proteomes" id="UP000216998"/>
    </source>
</evidence>
<dbReference type="RefSeq" id="WP_094454527.1">
    <property type="nucleotide sequence ID" value="NZ_NOXU01000023.1"/>
</dbReference>
<comment type="caution">
    <text evidence="1">The sequence shown here is derived from an EMBL/GenBank/DDBJ whole genome shotgun (WGS) entry which is preliminary data.</text>
</comment>
<protein>
    <submittedName>
        <fullName evidence="1">Uncharacterized protein</fullName>
    </submittedName>
</protein>
<evidence type="ECO:0000313" key="1">
    <source>
        <dbReference type="EMBL" id="OYQ36240.1"/>
    </source>
</evidence>
<accession>A0A255Z6I0</accession>
<name>A0A255Z6I0_9PROT</name>